<accession>A0A521AP15</accession>
<proteinExistence type="predicted"/>
<evidence type="ECO:0000313" key="1">
    <source>
        <dbReference type="EMBL" id="SMO36553.1"/>
    </source>
</evidence>
<keyword evidence="2" id="KW-1185">Reference proteome</keyword>
<organism evidence="1 2">
    <name type="scientific">Melghirimyces algeriensis</name>
    <dbReference type="NCBI Taxonomy" id="910412"/>
    <lineage>
        <taxon>Bacteria</taxon>
        <taxon>Bacillati</taxon>
        <taxon>Bacillota</taxon>
        <taxon>Bacilli</taxon>
        <taxon>Bacillales</taxon>
        <taxon>Thermoactinomycetaceae</taxon>
        <taxon>Melghirimyces</taxon>
    </lineage>
</organism>
<sequence length="56" mass="6772">MKKTTRKRALLRVVKETYGTQPMKETFRKALEPYFEIQETEKTMNKNRRDFEGTTD</sequence>
<evidence type="ECO:0000313" key="2">
    <source>
        <dbReference type="Proteomes" id="UP000315636"/>
    </source>
</evidence>
<dbReference type="Proteomes" id="UP000315636">
    <property type="component" value="Unassembled WGS sequence"/>
</dbReference>
<dbReference type="AlphaFoldDB" id="A0A521AP15"/>
<dbReference type="EMBL" id="FXTI01000001">
    <property type="protein sequence ID" value="SMO36553.1"/>
    <property type="molecule type" value="Genomic_DNA"/>
</dbReference>
<gene>
    <name evidence="1" type="ORF">SAMN06264849_101258</name>
</gene>
<reference evidence="1 2" key="1">
    <citation type="submission" date="2017-05" db="EMBL/GenBank/DDBJ databases">
        <authorList>
            <person name="Varghese N."/>
            <person name="Submissions S."/>
        </authorList>
    </citation>
    <scope>NUCLEOTIDE SEQUENCE [LARGE SCALE GENOMIC DNA]</scope>
    <source>
        <strain evidence="1 2">DSM 45474</strain>
    </source>
</reference>
<name>A0A521AP15_9BACL</name>
<dbReference type="RefSeq" id="WP_185955963.1">
    <property type="nucleotide sequence ID" value="NZ_FXTI01000001.1"/>
</dbReference>
<protein>
    <submittedName>
        <fullName evidence="1">Uncharacterized protein</fullName>
    </submittedName>
</protein>